<comment type="subcellular location">
    <subcellularLocation>
        <location evidence="1">Nucleus</location>
    </subcellularLocation>
</comment>
<dbReference type="SUPFAM" id="SSF55282">
    <property type="entry name" value="RL5-like"/>
    <property type="match status" value="1"/>
</dbReference>
<dbReference type="GO" id="GO:0005840">
    <property type="term" value="C:ribosome"/>
    <property type="evidence" value="ECO:0007669"/>
    <property type="project" value="UniProtKB-KW"/>
</dbReference>
<dbReference type="InterPro" id="IPR031309">
    <property type="entry name" value="Ribosomal_uL5_C"/>
</dbReference>
<dbReference type="SMART" id="SM01114">
    <property type="entry name" value="CXC"/>
    <property type="match status" value="2"/>
</dbReference>
<dbReference type="InterPro" id="IPR005172">
    <property type="entry name" value="CRC"/>
</dbReference>
<evidence type="ECO:0000256" key="1">
    <source>
        <dbReference type="ARBA" id="ARBA00004123"/>
    </source>
</evidence>
<dbReference type="PANTHER" id="PTHR11994">
    <property type="entry name" value="60S RIBOSOMAL PROTEIN L11-RELATED"/>
    <property type="match status" value="1"/>
</dbReference>
<evidence type="ECO:0000256" key="6">
    <source>
        <dbReference type="ARBA" id="ARBA00023274"/>
    </source>
</evidence>
<protein>
    <recommendedName>
        <fullName evidence="8">CRC domain-containing protein</fullName>
    </recommendedName>
</protein>
<comment type="similarity">
    <text evidence="2">Belongs to the lin-54 family.</text>
</comment>
<feature type="compositionally biased region" description="Basic and acidic residues" evidence="7">
    <location>
        <begin position="394"/>
        <end position="403"/>
    </location>
</feature>
<feature type="compositionally biased region" description="Basic and acidic residues" evidence="7">
    <location>
        <begin position="264"/>
        <end position="278"/>
    </location>
</feature>
<sequence length="922" mass="100966">MQNCMREIKVQKLVLNISVGESGDRLTRAAKVLEQLSGQSPVFSKARYTVRSFGIRRNEKIACYVTVRGEKAMQLLESGLKVKEYELLRRNFSDTGCFGFGIQEHIDLGIKYDPSTGIYGMDFYVVLERPGYRVGRRRRAKSRVGIQHRVTKEDSMKWFQAPLRRELPWSLKWRQGPVVEVAQGRKEGRQEGHQHQQQREEKEQPDEELKKTSATASGHSCHSSPGREVQEKNAEKRRSSSIPRTKTRLEQVPGESRVRMTQRSRTEGSKNGGEGKPEVVVKNCGFVEIWVLLETSVCLMKTVGATSPMDSSHPSASLSLAVVPAGSMASSEQLTRKPVRQLDFTSMYGNAAATSSETSLRSGQSNLYSTRPPSPVNSPARKHGSPRAGHRPRAVFEPKDGTPKKCKQCNCKNSRCLKLYCECFASGTYCDGCNCVNCCNNVDNESVRQEAVETILERNPNAFRPKIASSPSALLRDSREDNGEHPVAGKHNKGCHCKKSGCLKKYCECFQANILCSENCKCIDCKNYEGSEERRALFHGDHNVGINYSHMTSNGSVAAGPVATSSGTGGFTPSPMKRRRTHDLVFVGQQGLKEQAPPRRVPQAVVLQPCTAKMATTTINPAAPILVPIARGNNVLTPTMQIIPRSLLAGVIQQDAVHELCKLLVIVENETHKRLLGSLPESGTTQTGDNGASKPSIEIPSVATKEEEKTQLENEAGTEEKASTSTGEIAIGEPNSGAEDGDMENGRKKRAMSPGTLALMCDEQDTLFTAPPSPSGGLFSAGPYPSLIAERERVILSEFRDCLRSIVSVGKRRDRKFILTVAELRKDIQSPCIFVLESLPFTVSSFEKDTLRSEMIQNLKRNQVLGDAIRVLRPVPSPAHPVAQAVHATGLTPIPLSAKTKITGSTSLTGVSNSGAVPAAQL</sequence>
<feature type="region of interest" description="Disordered" evidence="7">
    <location>
        <begin position="353"/>
        <end position="403"/>
    </location>
</feature>
<dbReference type="Pfam" id="PF03638">
    <property type="entry name" value="TCR"/>
    <property type="match status" value="2"/>
</dbReference>
<name>A0A176W1B4_MARPO</name>
<accession>A0A176W1B4</accession>
<feature type="compositionally biased region" description="Basic residues" evidence="7">
    <location>
        <begin position="380"/>
        <end position="393"/>
    </location>
</feature>
<dbReference type="Pfam" id="PF00281">
    <property type="entry name" value="Ribosomal_L5"/>
    <property type="match status" value="1"/>
</dbReference>
<dbReference type="InterPro" id="IPR057266">
    <property type="entry name" value="Ribosomal_uL5_euk/arc-type"/>
</dbReference>
<evidence type="ECO:0000313" key="10">
    <source>
        <dbReference type="Proteomes" id="UP000077202"/>
    </source>
</evidence>
<dbReference type="GO" id="GO:0006412">
    <property type="term" value="P:translation"/>
    <property type="evidence" value="ECO:0007669"/>
    <property type="project" value="InterPro"/>
</dbReference>
<organism evidence="9 10">
    <name type="scientific">Marchantia polymorpha subsp. ruderalis</name>
    <dbReference type="NCBI Taxonomy" id="1480154"/>
    <lineage>
        <taxon>Eukaryota</taxon>
        <taxon>Viridiplantae</taxon>
        <taxon>Streptophyta</taxon>
        <taxon>Embryophyta</taxon>
        <taxon>Marchantiophyta</taxon>
        <taxon>Marchantiopsida</taxon>
        <taxon>Marchantiidae</taxon>
        <taxon>Marchantiales</taxon>
        <taxon>Marchantiaceae</taxon>
        <taxon>Marchantia</taxon>
    </lineage>
</organism>
<dbReference type="InterPro" id="IPR033467">
    <property type="entry name" value="Tesmin/TSO1-like_CXC"/>
</dbReference>
<dbReference type="NCBIfam" id="NF003258">
    <property type="entry name" value="PRK04219.1"/>
    <property type="match status" value="1"/>
</dbReference>
<keyword evidence="10" id="KW-1185">Reference proteome</keyword>
<dbReference type="InterPro" id="IPR022803">
    <property type="entry name" value="Ribosomal_uL5_dom_sf"/>
</dbReference>
<dbReference type="AlphaFoldDB" id="A0A176W1B4"/>
<dbReference type="Gene3D" id="3.30.1440.10">
    <property type="match status" value="1"/>
</dbReference>
<proteinExistence type="inferred from homology"/>
<dbReference type="Proteomes" id="UP000077202">
    <property type="component" value="Unassembled WGS sequence"/>
</dbReference>
<keyword evidence="4" id="KW-0689">Ribosomal protein</keyword>
<dbReference type="FunFam" id="3.30.1440.10:FF:000002">
    <property type="entry name" value="60S ribosomal protein L11"/>
    <property type="match status" value="1"/>
</dbReference>
<evidence type="ECO:0000256" key="7">
    <source>
        <dbReference type="SAM" id="MobiDB-lite"/>
    </source>
</evidence>
<feature type="compositionally biased region" description="Basic and acidic residues" evidence="7">
    <location>
        <begin position="704"/>
        <end position="722"/>
    </location>
</feature>
<dbReference type="InterPro" id="IPR020929">
    <property type="entry name" value="Ribosomal_uL5_CS"/>
</dbReference>
<keyword evidence="6" id="KW-0687">Ribonucleoprotein</keyword>
<feature type="compositionally biased region" description="Basic and acidic residues" evidence="7">
    <location>
        <begin position="228"/>
        <end position="238"/>
    </location>
</feature>
<dbReference type="InterPro" id="IPR002132">
    <property type="entry name" value="Ribosomal_uL5"/>
</dbReference>
<comment type="caution">
    <text evidence="9">The sequence shown here is derived from an EMBL/GenBank/DDBJ whole genome shotgun (WGS) entry which is preliminary data.</text>
</comment>
<feature type="compositionally biased region" description="Polar residues" evidence="7">
    <location>
        <begin position="353"/>
        <end position="371"/>
    </location>
</feature>
<evidence type="ECO:0000256" key="4">
    <source>
        <dbReference type="ARBA" id="ARBA00022980"/>
    </source>
</evidence>
<dbReference type="GO" id="GO:0005634">
    <property type="term" value="C:nucleus"/>
    <property type="evidence" value="ECO:0007669"/>
    <property type="project" value="UniProtKB-SubCell"/>
</dbReference>
<feature type="region of interest" description="Disordered" evidence="7">
    <location>
        <begin position="677"/>
        <end position="752"/>
    </location>
</feature>
<dbReference type="GO" id="GO:1990904">
    <property type="term" value="C:ribonucleoprotein complex"/>
    <property type="evidence" value="ECO:0007669"/>
    <property type="project" value="UniProtKB-KW"/>
</dbReference>
<feature type="compositionally biased region" description="Polar residues" evidence="7">
    <location>
        <begin position="212"/>
        <end position="223"/>
    </location>
</feature>
<dbReference type="Pfam" id="PF00673">
    <property type="entry name" value="Ribosomal_L5_C"/>
    <property type="match status" value="1"/>
</dbReference>
<evidence type="ECO:0000259" key="8">
    <source>
        <dbReference type="PROSITE" id="PS51634"/>
    </source>
</evidence>
<evidence type="ECO:0000313" key="9">
    <source>
        <dbReference type="EMBL" id="OAE26403.1"/>
    </source>
</evidence>
<feature type="region of interest" description="Disordered" evidence="7">
    <location>
        <begin position="185"/>
        <end position="278"/>
    </location>
</feature>
<feature type="compositionally biased region" description="Basic and acidic residues" evidence="7">
    <location>
        <begin position="185"/>
        <end position="211"/>
    </location>
</feature>
<dbReference type="PROSITE" id="PS00358">
    <property type="entry name" value="RIBOSOMAL_L5"/>
    <property type="match status" value="1"/>
</dbReference>
<comment type="similarity">
    <text evidence="3">Belongs to the universal ribosomal protein uL5 family.</text>
</comment>
<dbReference type="InterPro" id="IPR031310">
    <property type="entry name" value="Ribosomal_uL5_N"/>
</dbReference>
<feature type="domain" description="CRC" evidence="8">
    <location>
        <begin position="405"/>
        <end position="530"/>
    </location>
</feature>
<dbReference type="GO" id="GO:0003735">
    <property type="term" value="F:structural constituent of ribosome"/>
    <property type="evidence" value="ECO:0007669"/>
    <property type="project" value="InterPro"/>
</dbReference>
<evidence type="ECO:0000256" key="5">
    <source>
        <dbReference type="ARBA" id="ARBA00023242"/>
    </source>
</evidence>
<evidence type="ECO:0000256" key="3">
    <source>
        <dbReference type="ARBA" id="ARBA00008553"/>
    </source>
</evidence>
<evidence type="ECO:0000256" key="2">
    <source>
        <dbReference type="ARBA" id="ARBA00007267"/>
    </source>
</evidence>
<feature type="compositionally biased region" description="Polar residues" evidence="7">
    <location>
        <begin position="681"/>
        <end position="690"/>
    </location>
</feature>
<gene>
    <name evidence="9" type="ORF">AXG93_131s1130</name>
</gene>
<reference evidence="9" key="1">
    <citation type="submission" date="2016-03" db="EMBL/GenBank/DDBJ databases">
        <title>Mechanisms controlling the formation of the plant cell surface in tip-growing cells are functionally conserved among land plants.</title>
        <authorList>
            <person name="Honkanen S."/>
            <person name="Jones V.A."/>
            <person name="Morieri G."/>
            <person name="Champion C."/>
            <person name="Hetherington A.J."/>
            <person name="Kelly S."/>
            <person name="Saint-Marcoux D."/>
            <person name="Proust H."/>
            <person name="Prescott H."/>
            <person name="Dolan L."/>
        </authorList>
    </citation>
    <scope>NUCLEOTIDE SEQUENCE [LARGE SCALE GENOMIC DNA]</scope>
    <source>
        <tissue evidence="9">Whole gametophyte</tissue>
    </source>
</reference>
<dbReference type="PROSITE" id="PS51634">
    <property type="entry name" value="CRC"/>
    <property type="match status" value="1"/>
</dbReference>
<keyword evidence="5" id="KW-0539">Nucleus</keyword>
<dbReference type="EMBL" id="LVLJ01002188">
    <property type="protein sequence ID" value="OAE26403.1"/>
    <property type="molecule type" value="Genomic_DNA"/>
</dbReference>